<evidence type="ECO:0000313" key="2">
    <source>
        <dbReference type="Proteomes" id="UP001605036"/>
    </source>
</evidence>
<evidence type="ECO:0000313" key="1">
    <source>
        <dbReference type="EMBL" id="KAL2651360.1"/>
    </source>
</evidence>
<accession>A0ABD1ZIT1</accession>
<name>A0ABD1ZIT1_9MARC</name>
<comment type="caution">
    <text evidence="1">The sequence shown here is derived from an EMBL/GenBank/DDBJ whole genome shotgun (WGS) entry which is preliminary data.</text>
</comment>
<dbReference type="Proteomes" id="UP001605036">
    <property type="component" value="Unassembled WGS sequence"/>
</dbReference>
<dbReference type="AlphaFoldDB" id="A0ABD1ZIT1"/>
<gene>
    <name evidence="1" type="ORF">R1flu_019488</name>
</gene>
<dbReference type="EMBL" id="JBHFFA010000001">
    <property type="protein sequence ID" value="KAL2651360.1"/>
    <property type="molecule type" value="Genomic_DNA"/>
</dbReference>
<protein>
    <submittedName>
        <fullName evidence="1">Uncharacterized protein</fullName>
    </submittedName>
</protein>
<proteinExistence type="predicted"/>
<organism evidence="1 2">
    <name type="scientific">Riccia fluitans</name>
    <dbReference type="NCBI Taxonomy" id="41844"/>
    <lineage>
        <taxon>Eukaryota</taxon>
        <taxon>Viridiplantae</taxon>
        <taxon>Streptophyta</taxon>
        <taxon>Embryophyta</taxon>
        <taxon>Marchantiophyta</taxon>
        <taxon>Marchantiopsida</taxon>
        <taxon>Marchantiidae</taxon>
        <taxon>Marchantiales</taxon>
        <taxon>Ricciaceae</taxon>
        <taxon>Riccia</taxon>
    </lineage>
</organism>
<sequence length="143" mass="16956">MYIKEEQNPMWEDRYKEALDHLEEKAQLLGLTHHECQKMIDIFESWVNPDDDQKLVPLVGKLDEVNYNPDIELRPLDELQDNYQSLQMDDEDYTRKMSMVERAELRKGIATNCPTTRSSVKTMVMVMLMKTKMKTKSLLMILR</sequence>
<reference evidence="1 2" key="1">
    <citation type="submission" date="2024-09" db="EMBL/GenBank/DDBJ databases">
        <title>Chromosome-scale assembly of Riccia fluitans.</title>
        <authorList>
            <person name="Paukszto L."/>
            <person name="Sawicki J."/>
            <person name="Karawczyk K."/>
            <person name="Piernik-Szablinska J."/>
            <person name="Szczecinska M."/>
            <person name="Mazdziarz M."/>
        </authorList>
    </citation>
    <scope>NUCLEOTIDE SEQUENCE [LARGE SCALE GENOMIC DNA]</scope>
    <source>
        <strain evidence="1">Rf_01</strain>
        <tissue evidence="1">Aerial parts of the thallus</tissue>
    </source>
</reference>
<keyword evidence="2" id="KW-1185">Reference proteome</keyword>